<keyword evidence="2" id="KW-1185">Reference proteome</keyword>
<dbReference type="KEGG" id="mng:MNEG_3845"/>
<dbReference type="OrthoDB" id="549226at2759"/>
<protein>
    <submittedName>
        <fullName evidence="1">Transformation/transcription domain-associated protein</fullName>
        <ecNumber evidence="1">2.7.11.1</ecNumber>
    </submittedName>
</protein>
<evidence type="ECO:0000313" key="1">
    <source>
        <dbReference type="EMBL" id="KIZ04105.1"/>
    </source>
</evidence>
<keyword evidence="1" id="KW-0808">Transferase</keyword>
<organism evidence="1 2">
    <name type="scientific">Monoraphidium neglectum</name>
    <dbReference type="NCBI Taxonomy" id="145388"/>
    <lineage>
        <taxon>Eukaryota</taxon>
        <taxon>Viridiplantae</taxon>
        <taxon>Chlorophyta</taxon>
        <taxon>core chlorophytes</taxon>
        <taxon>Chlorophyceae</taxon>
        <taxon>CS clade</taxon>
        <taxon>Sphaeropleales</taxon>
        <taxon>Selenastraceae</taxon>
        <taxon>Monoraphidium</taxon>
    </lineage>
</organism>
<dbReference type="AlphaFoldDB" id="A0A0D2MMZ5"/>
<dbReference type="EC" id="2.7.11.1" evidence="1"/>
<dbReference type="STRING" id="145388.A0A0D2MMZ5"/>
<reference evidence="1 2" key="1">
    <citation type="journal article" date="2013" name="BMC Genomics">
        <title>Reconstruction of the lipid metabolism for the microalga Monoraphidium neglectum from its genome sequence reveals characteristics suitable for biofuel production.</title>
        <authorList>
            <person name="Bogen C."/>
            <person name="Al-Dilaimi A."/>
            <person name="Albersmeier A."/>
            <person name="Wichmann J."/>
            <person name="Grundmann M."/>
            <person name="Rupp O."/>
            <person name="Lauersen K.J."/>
            <person name="Blifernez-Klassen O."/>
            <person name="Kalinowski J."/>
            <person name="Goesmann A."/>
            <person name="Mussgnug J.H."/>
            <person name="Kruse O."/>
        </authorList>
    </citation>
    <scope>NUCLEOTIDE SEQUENCE [LARGE SCALE GENOMIC DNA]</scope>
    <source>
        <strain evidence="1 2">SAG 48.87</strain>
    </source>
</reference>
<accession>A0A0D2MMZ5</accession>
<dbReference type="RefSeq" id="XP_013903124.1">
    <property type="nucleotide sequence ID" value="XM_014047670.1"/>
</dbReference>
<dbReference type="Proteomes" id="UP000054498">
    <property type="component" value="Unassembled WGS sequence"/>
</dbReference>
<dbReference type="GO" id="GO:0004674">
    <property type="term" value="F:protein serine/threonine kinase activity"/>
    <property type="evidence" value="ECO:0007669"/>
    <property type="project" value="UniProtKB-EC"/>
</dbReference>
<dbReference type="EMBL" id="KK100724">
    <property type="protein sequence ID" value="KIZ04105.1"/>
    <property type="molecule type" value="Genomic_DNA"/>
</dbReference>
<sequence>MAFNEPALQHAVRKLTDPAASLLERRKALDHIKDNIEMLHTAQYPGFLALIFEPVCAQLTATQPQFERDSELQVLRHAALEVLSRLPANDALKQYATRMCDVCLAIVRSDNQKNAVLGVKVFLDLHKSFRASFEAQYMAFVDFVGQGRPGAAAGTTGGVEAQPLLLLVAGGGGLEQDEAGALRSFPESFQLAFDGAAPSPPHDFTPAVRSFRVLAELPLTMLGLMQVYGQAAKPPMIALLPLFSAAASQQGPELGALPKAPLRASDGGGRGAEVNISGSGAMAVGGAPRPEFLAAYSDLRTAQRQSKRLSRDLHLHPV</sequence>
<proteinExistence type="predicted"/>
<gene>
    <name evidence="1" type="ORF">MNEG_3845</name>
</gene>
<evidence type="ECO:0000313" key="2">
    <source>
        <dbReference type="Proteomes" id="UP000054498"/>
    </source>
</evidence>
<dbReference type="GeneID" id="25736723"/>
<name>A0A0D2MMZ5_9CHLO</name>